<dbReference type="Proteomes" id="UP000254343">
    <property type="component" value="Unassembled WGS sequence"/>
</dbReference>
<dbReference type="EMBL" id="UIGB01000003">
    <property type="protein sequence ID" value="SUW28206.1"/>
    <property type="molecule type" value="Genomic_DNA"/>
</dbReference>
<protein>
    <submittedName>
        <fullName evidence="2">Uncharacterized protein</fullName>
    </submittedName>
</protein>
<evidence type="ECO:0000313" key="3">
    <source>
        <dbReference type="EMBL" id="SUW28206.1"/>
    </source>
</evidence>
<evidence type="ECO:0000256" key="1">
    <source>
        <dbReference type="SAM" id="MobiDB-lite"/>
    </source>
</evidence>
<dbReference type="EMBL" id="UIGB01000001">
    <property type="protein sequence ID" value="SUU84222.1"/>
    <property type="molecule type" value="Genomic_DNA"/>
</dbReference>
<feature type="region of interest" description="Disordered" evidence="1">
    <location>
        <begin position="28"/>
        <end position="52"/>
    </location>
</feature>
<gene>
    <name evidence="2" type="ORF">NCTC12722_01409</name>
    <name evidence="3" type="ORF">NCTC12722_04108</name>
</gene>
<sequence length="52" mass="5742">MYCATCDRTENNELALILKTCPRCGGILRRPRSGDDPRPPADQAVLRAARAQ</sequence>
<reference evidence="2 4" key="1">
    <citation type="submission" date="2018-06" db="EMBL/GenBank/DDBJ databases">
        <authorList>
            <consortium name="Pathogen Informatics"/>
            <person name="Doyle S."/>
        </authorList>
    </citation>
    <scope>NUCLEOTIDE SEQUENCE [LARGE SCALE GENOMIC DNA]</scope>
    <source>
        <strain evidence="2 4">NCTC12722</strain>
    </source>
</reference>
<accession>A0A380W5N1</accession>
<proteinExistence type="predicted"/>
<evidence type="ECO:0000313" key="2">
    <source>
        <dbReference type="EMBL" id="SUU84222.1"/>
    </source>
</evidence>
<dbReference type="AlphaFoldDB" id="A0A380W5N1"/>
<name>A0A380W5N1_AFIFE</name>
<evidence type="ECO:0000313" key="4">
    <source>
        <dbReference type="Proteomes" id="UP000254343"/>
    </source>
</evidence>
<organism evidence="2 4">
    <name type="scientific">Afipia felis</name>
    <name type="common">Cat scratch disease bacillus</name>
    <dbReference type="NCBI Taxonomy" id="1035"/>
    <lineage>
        <taxon>Bacteria</taxon>
        <taxon>Pseudomonadati</taxon>
        <taxon>Pseudomonadota</taxon>
        <taxon>Alphaproteobacteria</taxon>
        <taxon>Hyphomicrobiales</taxon>
        <taxon>Nitrobacteraceae</taxon>
        <taxon>Afipia</taxon>
    </lineage>
</organism>